<dbReference type="EMBL" id="UINC01019235">
    <property type="protein sequence ID" value="SVA81349.1"/>
    <property type="molecule type" value="Genomic_DNA"/>
</dbReference>
<proteinExistence type="predicted"/>
<organism evidence="1">
    <name type="scientific">marine metagenome</name>
    <dbReference type="NCBI Taxonomy" id="408172"/>
    <lineage>
        <taxon>unclassified sequences</taxon>
        <taxon>metagenomes</taxon>
        <taxon>ecological metagenomes</taxon>
    </lineage>
</organism>
<accession>A0A381YWM2</accession>
<evidence type="ECO:0000313" key="1">
    <source>
        <dbReference type="EMBL" id="SVA81349.1"/>
    </source>
</evidence>
<reference evidence="1" key="1">
    <citation type="submission" date="2018-05" db="EMBL/GenBank/DDBJ databases">
        <authorList>
            <person name="Lanie J.A."/>
            <person name="Ng W.-L."/>
            <person name="Kazmierczak K.M."/>
            <person name="Andrzejewski T.M."/>
            <person name="Davidsen T.M."/>
            <person name="Wayne K.J."/>
            <person name="Tettelin H."/>
            <person name="Glass J.I."/>
            <person name="Rusch D."/>
            <person name="Podicherti R."/>
            <person name="Tsui H.-C.T."/>
            <person name="Winkler M.E."/>
        </authorList>
    </citation>
    <scope>NUCLEOTIDE SEQUENCE</scope>
</reference>
<gene>
    <name evidence="1" type="ORF">METZ01_LOCUS134203</name>
</gene>
<name>A0A381YWM2_9ZZZZ</name>
<dbReference type="AlphaFoldDB" id="A0A381YWM2"/>
<sequence>MPYLILVQAGDLLLVQAGDLLLVQALGFPNTPESATTTSVS</sequence>
<protein>
    <submittedName>
        <fullName evidence="1">Uncharacterized protein</fullName>
    </submittedName>
</protein>
<feature type="non-terminal residue" evidence="1">
    <location>
        <position position="41"/>
    </location>
</feature>